<dbReference type="InterPro" id="IPR011992">
    <property type="entry name" value="EF-hand-dom_pair"/>
</dbReference>
<reference evidence="5" key="1">
    <citation type="submission" date="2020-06" db="EMBL/GenBank/DDBJ databases">
        <title>Draft genome of Bugula neritina, a colonial animal packing powerful symbionts and potential medicines.</title>
        <authorList>
            <person name="Rayko M."/>
        </authorList>
    </citation>
    <scope>NUCLEOTIDE SEQUENCE [LARGE SCALE GENOMIC DNA]</scope>
    <source>
        <strain evidence="5">Kwan_BN1</strain>
    </source>
</reference>
<evidence type="ECO:0000256" key="2">
    <source>
        <dbReference type="ARBA" id="ARBA00022837"/>
    </source>
</evidence>
<organism evidence="5 6">
    <name type="scientific">Bugula neritina</name>
    <name type="common">Brown bryozoan</name>
    <name type="synonym">Sertularia neritina</name>
    <dbReference type="NCBI Taxonomy" id="10212"/>
    <lineage>
        <taxon>Eukaryota</taxon>
        <taxon>Metazoa</taxon>
        <taxon>Spiralia</taxon>
        <taxon>Lophotrochozoa</taxon>
        <taxon>Bryozoa</taxon>
        <taxon>Gymnolaemata</taxon>
        <taxon>Cheilostomatida</taxon>
        <taxon>Flustrina</taxon>
        <taxon>Buguloidea</taxon>
        <taxon>Bugulidae</taxon>
        <taxon>Bugula</taxon>
    </lineage>
</organism>
<dbReference type="InterPro" id="IPR018993">
    <property type="entry name" value="FOP_dimerisation-dom_N"/>
</dbReference>
<evidence type="ECO:0000259" key="4">
    <source>
        <dbReference type="PROSITE" id="PS50222"/>
    </source>
</evidence>
<dbReference type="GO" id="GO:0034453">
    <property type="term" value="P:microtubule anchoring"/>
    <property type="evidence" value="ECO:0007669"/>
    <property type="project" value="InterPro"/>
</dbReference>
<gene>
    <name evidence="5" type="ORF">EB796_018154</name>
</gene>
<keyword evidence="1" id="KW-0963">Cytoplasm</keyword>
<dbReference type="OrthoDB" id="2160638at2759"/>
<dbReference type="AlphaFoldDB" id="A0A7J7JC20"/>
<dbReference type="PANTHER" id="PTHR15431">
    <property type="entry name" value="FGFR1 ONCOGENE PARTNER/LISH DOMAIN-CONTAINING PROTEIN"/>
    <property type="match status" value="1"/>
</dbReference>
<proteinExistence type="predicted"/>
<protein>
    <submittedName>
        <fullName evidence="5">FGFR1OP</fullName>
    </submittedName>
</protein>
<comment type="caution">
    <text evidence="5">The sequence shown here is derived from an EMBL/GenBank/DDBJ whole genome shotgun (WGS) entry which is preliminary data.</text>
</comment>
<dbReference type="PROSITE" id="PS50222">
    <property type="entry name" value="EF_HAND_2"/>
    <property type="match status" value="1"/>
</dbReference>
<dbReference type="Pfam" id="PF09398">
    <property type="entry name" value="FOP_dimer"/>
    <property type="match status" value="1"/>
</dbReference>
<dbReference type="InterPro" id="IPR018247">
    <property type="entry name" value="EF_Hand_1_Ca_BS"/>
</dbReference>
<keyword evidence="2" id="KW-0106">Calcium</keyword>
<dbReference type="Proteomes" id="UP000593567">
    <property type="component" value="Unassembled WGS sequence"/>
</dbReference>
<sequence length="260" mass="29140">MSLEEDTELRDIVLETLDQRGVVGKAKAMLRANIFTALEETVAPQDKMYLLNKKLKESLATDEGQLMAGLIVDYLTCLELEFSKTVFEPETGFDCQSISRPSLCKSLGISLPSDKQLPLLAQVIKNSHAGTGDQSLSPRRPQNDLTSKQIADAKTKFSKYDQDGNGTIEKDELRQLFVDMFPNFNRNMLDRYVTDEFRAADTDFSAGIDFDEFLDLYRRLFITCRSVVSHDLSDIIGPISTPRSPSPRSSKIPVKVCSLL</sequence>
<dbReference type="Gene3D" id="1.20.960.40">
    <property type="match status" value="1"/>
</dbReference>
<accession>A0A7J7JC20</accession>
<dbReference type="GO" id="GO:0005509">
    <property type="term" value="F:calcium ion binding"/>
    <property type="evidence" value="ECO:0007669"/>
    <property type="project" value="InterPro"/>
</dbReference>
<evidence type="ECO:0000256" key="3">
    <source>
        <dbReference type="ARBA" id="ARBA00023212"/>
    </source>
</evidence>
<evidence type="ECO:0000256" key="1">
    <source>
        <dbReference type="ARBA" id="ARBA00022490"/>
    </source>
</evidence>
<dbReference type="PROSITE" id="PS00018">
    <property type="entry name" value="EF_HAND_1"/>
    <property type="match status" value="1"/>
</dbReference>
<evidence type="ECO:0000313" key="5">
    <source>
        <dbReference type="EMBL" id="KAF6023557.1"/>
    </source>
</evidence>
<dbReference type="CDD" id="cd00051">
    <property type="entry name" value="EFh"/>
    <property type="match status" value="1"/>
</dbReference>
<name>A0A7J7JC20_BUGNE</name>
<dbReference type="EMBL" id="VXIV02002699">
    <property type="protein sequence ID" value="KAF6023557.1"/>
    <property type="molecule type" value="Genomic_DNA"/>
</dbReference>
<dbReference type="SMART" id="SM00054">
    <property type="entry name" value="EFh"/>
    <property type="match status" value="2"/>
</dbReference>
<feature type="domain" description="EF-hand" evidence="4">
    <location>
        <begin position="148"/>
        <end position="183"/>
    </location>
</feature>
<keyword evidence="6" id="KW-1185">Reference proteome</keyword>
<dbReference type="InterPro" id="IPR002048">
    <property type="entry name" value="EF_hand_dom"/>
</dbReference>
<dbReference type="GO" id="GO:0005813">
    <property type="term" value="C:centrosome"/>
    <property type="evidence" value="ECO:0007669"/>
    <property type="project" value="TreeGrafter"/>
</dbReference>
<dbReference type="Pfam" id="PF13499">
    <property type="entry name" value="EF-hand_7"/>
    <property type="match status" value="1"/>
</dbReference>
<dbReference type="PANTHER" id="PTHR15431:SF9">
    <property type="entry name" value="CENTROSOMAL PROTEIN 43"/>
    <property type="match status" value="1"/>
</dbReference>
<dbReference type="SUPFAM" id="SSF47473">
    <property type="entry name" value="EF-hand"/>
    <property type="match status" value="1"/>
</dbReference>
<dbReference type="Gene3D" id="1.10.238.10">
    <property type="entry name" value="EF-hand"/>
    <property type="match status" value="1"/>
</dbReference>
<evidence type="ECO:0000313" key="6">
    <source>
        <dbReference type="Proteomes" id="UP000593567"/>
    </source>
</evidence>
<keyword evidence="3" id="KW-0206">Cytoskeleton</keyword>